<feature type="domain" description="Deoxynucleoside kinase" evidence="9">
    <location>
        <begin position="52"/>
        <end position="286"/>
    </location>
</feature>
<reference evidence="10" key="1">
    <citation type="submission" date="2020-04" db="EMBL/GenBank/DDBJ databases">
        <authorList>
            <person name="Neveu A P."/>
        </authorList>
    </citation>
    <scope>NUCLEOTIDE SEQUENCE</scope>
    <source>
        <tissue evidence="10">Whole embryo</tissue>
    </source>
</reference>
<dbReference type="PANTHER" id="PTHR10513">
    <property type="entry name" value="DEOXYNUCLEOSIDE KINASE"/>
    <property type="match status" value="1"/>
</dbReference>
<evidence type="ECO:0000313" key="10">
    <source>
        <dbReference type="EMBL" id="CAB3236340.1"/>
    </source>
</evidence>
<dbReference type="InterPro" id="IPR031314">
    <property type="entry name" value="DNK_dom"/>
</dbReference>
<evidence type="ECO:0000259" key="9">
    <source>
        <dbReference type="Pfam" id="PF01712"/>
    </source>
</evidence>
<evidence type="ECO:0000256" key="7">
    <source>
        <dbReference type="ARBA" id="ARBA00039043"/>
    </source>
</evidence>
<dbReference type="FunFam" id="3.40.50.300:FF:000461">
    <property type="entry name" value="Deoxycytidine kinase"/>
    <property type="match status" value="1"/>
</dbReference>
<evidence type="ECO:0000256" key="2">
    <source>
        <dbReference type="ARBA" id="ARBA00011738"/>
    </source>
</evidence>
<proteinExistence type="evidence at transcript level"/>
<dbReference type="AlphaFoldDB" id="A0A6F9DB53"/>
<dbReference type="EMBL" id="LR784374">
    <property type="protein sequence ID" value="CAB3236340.1"/>
    <property type="molecule type" value="mRNA"/>
</dbReference>
<comment type="catalytic activity">
    <reaction evidence="8">
        <text>2'-deoxyguanosine + ATP = dGMP + ADP + H(+)</text>
        <dbReference type="Rhea" id="RHEA:19201"/>
        <dbReference type="ChEBI" id="CHEBI:15378"/>
        <dbReference type="ChEBI" id="CHEBI:17172"/>
        <dbReference type="ChEBI" id="CHEBI:30616"/>
        <dbReference type="ChEBI" id="CHEBI:57673"/>
        <dbReference type="ChEBI" id="CHEBI:456216"/>
        <dbReference type="EC" id="2.7.1.113"/>
    </reaction>
</comment>
<keyword evidence="5 10" id="KW-0418">Kinase</keyword>
<dbReference type="CDD" id="cd01673">
    <property type="entry name" value="dNK"/>
    <property type="match status" value="1"/>
</dbReference>
<evidence type="ECO:0000256" key="8">
    <source>
        <dbReference type="ARBA" id="ARBA00047656"/>
    </source>
</evidence>
<dbReference type="Pfam" id="PF01712">
    <property type="entry name" value="dNK"/>
    <property type="match status" value="1"/>
</dbReference>
<evidence type="ECO:0000256" key="1">
    <source>
        <dbReference type="ARBA" id="ARBA00007420"/>
    </source>
</evidence>
<gene>
    <name evidence="10" type="primary">Dck-001</name>
</gene>
<accession>A0A6F9DB53</accession>
<evidence type="ECO:0000256" key="4">
    <source>
        <dbReference type="ARBA" id="ARBA00022741"/>
    </source>
</evidence>
<evidence type="ECO:0000256" key="3">
    <source>
        <dbReference type="ARBA" id="ARBA00022679"/>
    </source>
</evidence>
<evidence type="ECO:0000256" key="5">
    <source>
        <dbReference type="ARBA" id="ARBA00022777"/>
    </source>
</evidence>
<dbReference type="Gene3D" id="3.40.50.300">
    <property type="entry name" value="P-loop containing nucleotide triphosphate hydrolases"/>
    <property type="match status" value="1"/>
</dbReference>
<protein>
    <recommendedName>
        <fullName evidence="7">deoxyguanosine kinase</fullName>
        <ecNumber evidence="7">2.7.1.113</ecNumber>
    </recommendedName>
</protein>
<dbReference type="InterPro" id="IPR027417">
    <property type="entry name" value="P-loop_NTPase"/>
</dbReference>
<organism evidence="10">
    <name type="scientific">Phallusia mammillata</name>
    <dbReference type="NCBI Taxonomy" id="59560"/>
    <lineage>
        <taxon>Eukaryota</taxon>
        <taxon>Metazoa</taxon>
        <taxon>Chordata</taxon>
        <taxon>Tunicata</taxon>
        <taxon>Ascidiacea</taxon>
        <taxon>Phlebobranchia</taxon>
        <taxon>Ascidiidae</taxon>
        <taxon>Phallusia</taxon>
    </lineage>
</organism>
<keyword evidence="4" id="KW-0547">Nucleotide-binding</keyword>
<dbReference type="PANTHER" id="PTHR10513:SF35">
    <property type="entry name" value="DEOXYADENOSINE KINASE"/>
    <property type="match status" value="1"/>
</dbReference>
<keyword evidence="3" id="KW-0808">Transferase</keyword>
<keyword evidence="6" id="KW-0067">ATP-binding</keyword>
<dbReference type="InterPro" id="IPR050566">
    <property type="entry name" value="Deoxyribonucleoside_kinase"/>
</dbReference>
<comment type="subunit">
    <text evidence="2">Homodimer.</text>
</comment>
<comment type="similarity">
    <text evidence="1">Belongs to the DCK/DGK family.</text>
</comment>
<evidence type="ECO:0000256" key="6">
    <source>
        <dbReference type="ARBA" id="ARBA00022840"/>
    </source>
</evidence>
<dbReference type="GO" id="GO:0005739">
    <property type="term" value="C:mitochondrion"/>
    <property type="evidence" value="ECO:0007669"/>
    <property type="project" value="TreeGrafter"/>
</dbReference>
<dbReference type="EC" id="2.7.1.113" evidence="7"/>
<dbReference type="GO" id="GO:0005524">
    <property type="term" value="F:ATP binding"/>
    <property type="evidence" value="ECO:0007669"/>
    <property type="project" value="UniProtKB-KW"/>
</dbReference>
<name>A0A6F9DB53_9ASCI</name>
<dbReference type="GO" id="GO:0004138">
    <property type="term" value="F:deoxyguanosine kinase activity"/>
    <property type="evidence" value="ECO:0007669"/>
    <property type="project" value="UniProtKB-EC"/>
</dbReference>
<sequence>MLAHVGGSMSQLLVKNAIVGRLVSAKSNLQSMMEMPTLKRARSTPAARPKKIAVEGNIATGKSSFIRLLEAESPEWMVVPEPVARWTNISNDEEGSEVTLSQKSGGNLLQMFYDDIKRWSYTFQSYALLSRMRLQRNPLPDALCEAKNPVQFFERSLQSDRYIFAKNCFESGVMSETEWNIYQDWSTYLLHALGELRLDGIIYLRAEPEICYQRMQKRGRPEESGVTLDYLKCLHEKHESWLYRNEVVVDQTLQDVPIFIIDCNEEFIDDKPNQEKMMQSVRKFVKGDTSVCDSGIDSTNSSLDSIADTSGSDIEY</sequence>
<dbReference type="SUPFAM" id="SSF52540">
    <property type="entry name" value="P-loop containing nucleoside triphosphate hydrolases"/>
    <property type="match status" value="1"/>
</dbReference>